<evidence type="ECO:0000313" key="3">
    <source>
        <dbReference type="Proteomes" id="UP000283090"/>
    </source>
</evidence>
<gene>
    <name evidence="2" type="ORF">DFL_006365</name>
</gene>
<dbReference type="InterPro" id="IPR000719">
    <property type="entry name" value="Prot_kinase_dom"/>
</dbReference>
<protein>
    <recommendedName>
        <fullName evidence="1">Protein kinase domain-containing protein</fullName>
    </recommendedName>
</protein>
<dbReference type="EMBL" id="SAEB01000007">
    <property type="protein sequence ID" value="RVD84626.1"/>
    <property type="molecule type" value="Genomic_DNA"/>
</dbReference>
<proteinExistence type="predicted"/>
<dbReference type="GeneID" id="93588676"/>
<dbReference type="STRING" id="97331.A0A437A104"/>
<comment type="caution">
    <text evidence="2">The sequence shown here is derived from an EMBL/GenBank/DDBJ whole genome shotgun (WGS) entry which is preliminary data.</text>
</comment>
<dbReference type="VEuPathDB" id="FungiDB:DFL_006365"/>
<dbReference type="Gene3D" id="1.10.510.10">
    <property type="entry name" value="Transferase(Phosphotransferase) domain 1"/>
    <property type="match status" value="1"/>
</dbReference>
<dbReference type="PROSITE" id="PS50011">
    <property type="entry name" value="PROTEIN_KINASE_DOM"/>
    <property type="match status" value="1"/>
</dbReference>
<keyword evidence="3" id="KW-1185">Reference proteome</keyword>
<dbReference type="AlphaFoldDB" id="A0A437A104"/>
<dbReference type="GO" id="GO:0005524">
    <property type="term" value="F:ATP binding"/>
    <property type="evidence" value="ECO:0007669"/>
    <property type="project" value="InterPro"/>
</dbReference>
<organism evidence="2 3">
    <name type="scientific">Arthrobotrys flagrans</name>
    <name type="common">Nematode-trapping fungus</name>
    <name type="synonym">Trichothecium flagrans</name>
    <dbReference type="NCBI Taxonomy" id="97331"/>
    <lineage>
        <taxon>Eukaryota</taxon>
        <taxon>Fungi</taxon>
        <taxon>Dikarya</taxon>
        <taxon>Ascomycota</taxon>
        <taxon>Pezizomycotina</taxon>
        <taxon>Orbiliomycetes</taxon>
        <taxon>Orbiliales</taxon>
        <taxon>Orbiliaceae</taxon>
        <taxon>Arthrobotrys</taxon>
    </lineage>
</organism>
<evidence type="ECO:0000313" key="2">
    <source>
        <dbReference type="EMBL" id="RVD84626.1"/>
    </source>
</evidence>
<dbReference type="PROSITE" id="PS00108">
    <property type="entry name" value="PROTEIN_KINASE_ST"/>
    <property type="match status" value="1"/>
</dbReference>
<dbReference type="OrthoDB" id="4201751at2759"/>
<dbReference type="RefSeq" id="XP_067490170.1">
    <property type="nucleotide sequence ID" value="XM_067635774.1"/>
</dbReference>
<dbReference type="Proteomes" id="UP000283090">
    <property type="component" value="Unassembled WGS sequence"/>
</dbReference>
<dbReference type="GO" id="GO:0004672">
    <property type="term" value="F:protein kinase activity"/>
    <property type="evidence" value="ECO:0007669"/>
    <property type="project" value="InterPro"/>
</dbReference>
<evidence type="ECO:0000259" key="1">
    <source>
        <dbReference type="PROSITE" id="PS50011"/>
    </source>
</evidence>
<dbReference type="SUPFAM" id="SSF56112">
    <property type="entry name" value="Protein kinase-like (PK-like)"/>
    <property type="match status" value="1"/>
</dbReference>
<feature type="domain" description="Protein kinase" evidence="1">
    <location>
        <begin position="48"/>
        <end position="225"/>
    </location>
</feature>
<dbReference type="InterPro" id="IPR011009">
    <property type="entry name" value="Kinase-like_dom_sf"/>
</dbReference>
<accession>A0A437A104</accession>
<sequence length="225" mass="25297">MTSNHKTEKLSEEIAASHVRSPLPTLGQRYLPKHGDISLCDIRTQIKIEGSRTLGYGAGPRVYKLGPYAVKLEPGTFPKYFRRVVGSDLARETRYGGDDNVSRSPTENFEREGALIERAGSCAVALIGRVFATNEDGGQLCCVGLILERGQPLDYLLEKNSYASMAEEHSLAIEMIQLIKRLHEEYKMVHRDIKPSNMVIVNGKVKLIDFDSNRPLDEDMDEKEW</sequence>
<dbReference type="Pfam" id="PF00069">
    <property type="entry name" value="Pkinase"/>
    <property type="match status" value="1"/>
</dbReference>
<reference evidence="2 3" key="1">
    <citation type="submission" date="2019-01" db="EMBL/GenBank/DDBJ databases">
        <title>Intercellular communication is required for trap formation in the nematode-trapping fungus Duddingtonia flagrans.</title>
        <authorList>
            <person name="Youssar L."/>
            <person name="Wernet V."/>
            <person name="Hensel N."/>
            <person name="Hildebrandt H.-G."/>
            <person name="Fischer R."/>
        </authorList>
    </citation>
    <scope>NUCLEOTIDE SEQUENCE [LARGE SCALE GENOMIC DNA]</scope>
    <source>
        <strain evidence="2 3">CBS H-5679</strain>
    </source>
</reference>
<name>A0A437A104_ARTFL</name>
<dbReference type="InterPro" id="IPR008271">
    <property type="entry name" value="Ser/Thr_kinase_AS"/>
</dbReference>